<dbReference type="CDD" id="cd07735">
    <property type="entry name" value="class_II_PDE_MBL-fold"/>
    <property type="match status" value="1"/>
</dbReference>
<sequence>MDDPAFQVIVLGPTGGPKEDAVTGLLVRSTSTTWSKSSVVAVDAGTLLAGIVRILDQTLAIDEEGRAVVNDGPFVGLQLPHKTSHANAAYIFREVIASVLITHPHLDHVSGLAINTPIVEASNGPKTVAGLPSAISAMKYHMFNDIIWPNLSDEDGGAGLITYQRLVEGGNPRFGRGESRGYVRACDGLVTKCLSVSHGRCKQPYDAESGRHHRIGSSVFGPDQMVMSSARNLSIDQSDGAMYSPARSPHIGSGLRATPSKDTTNWGVVESSAFFIRDDNTDKEIIIFGDIEPDSISLEPRNKRVWEIAAPKIVSGSLRAIFIECSYNDAVDDETLYGHLCPRHLIAELKVLASKVEEARPDKHQEKDQRRRGRSSKRKRKDSDTADYAREQPVSPHSTRQVTTHLAKPRDNNGDVNVKSPMSGSRARASTQTPDVVKNDGDDDNNDALMTDRPQSRRSNAQKLRPVGIDDDPGDDTEKDDETALSRPSVQLTDSETGSPPLAGFKVFIIHVKDTLMDGPHPSERILQELRAQSEEAGLGCEFHVPFQGEGILI</sequence>
<dbReference type="PANTHER" id="PTHR28283:SF1">
    <property type="entry name" value="3',5'-CYCLIC-NUCLEOTIDE PHOSPHODIESTERASE 1"/>
    <property type="match status" value="1"/>
</dbReference>
<evidence type="ECO:0000256" key="1">
    <source>
        <dbReference type="SAM" id="MobiDB-lite"/>
    </source>
</evidence>
<feature type="compositionally biased region" description="Acidic residues" evidence="1">
    <location>
        <begin position="469"/>
        <end position="483"/>
    </location>
</feature>
<evidence type="ECO:0000313" key="3">
    <source>
        <dbReference type="Proteomes" id="UP000249363"/>
    </source>
</evidence>
<dbReference type="Pfam" id="PF02112">
    <property type="entry name" value="PDEase_II"/>
    <property type="match status" value="3"/>
</dbReference>
<feature type="compositionally biased region" description="Basic residues" evidence="1">
    <location>
        <begin position="370"/>
        <end position="380"/>
    </location>
</feature>
<feature type="compositionally biased region" description="Basic and acidic residues" evidence="1">
    <location>
        <begin position="381"/>
        <end position="390"/>
    </location>
</feature>
<proteinExistence type="predicted"/>
<feature type="region of interest" description="Disordered" evidence="1">
    <location>
        <begin position="358"/>
        <end position="498"/>
    </location>
</feature>
<reference evidence="2 3" key="1">
    <citation type="journal article" date="2017" name="Biotechnol. Biofuels">
        <title>Differential beta-glucosidase expression as a function of carbon source availability in Talaromyces amestolkiae: a genomic and proteomic approach.</title>
        <authorList>
            <person name="de Eugenio L.I."/>
            <person name="Mendez-Liter J.A."/>
            <person name="Nieto-Dominguez M."/>
            <person name="Alonso L."/>
            <person name="Gil-Munoz J."/>
            <person name="Barriuso J."/>
            <person name="Prieto A."/>
            <person name="Martinez M.J."/>
        </authorList>
    </citation>
    <scope>NUCLEOTIDE SEQUENCE [LARGE SCALE GENOMIC DNA]</scope>
    <source>
        <strain evidence="2 3">CIB</strain>
    </source>
</reference>
<dbReference type="InterPro" id="IPR000396">
    <property type="entry name" value="Pdiesterase2"/>
</dbReference>
<dbReference type="EMBL" id="MIKG01000006">
    <property type="protein sequence ID" value="RAO67902.1"/>
    <property type="molecule type" value="Genomic_DNA"/>
</dbReference>
<feature type="compositionally biased region" description="Polar residues" evidence="1">
    <location>
        <begin position="420"/>
        <end position="434"/>
    </location>
</feature>
<dbReference type="GO" id="GO:0006198">
    <property type="term" value="P:cAMP catabolic process"/>
    <property type="evidence" value="ECO:0007669"/>
    <property type="project" value="InterPro"/>
</dbReference>
<dbReference type="PANTHER" id="PTHR28283">
    <property type="entry name" value="3',5'-CYCLIC-NUCLEOTIDE PHOSPHODIESTERASE 1"/>
    <property type="match status" value="1"/>
</dbReference>
<dbReference type="AlphaFoldDB" id="A0A364KWG2"/>
<dbReference type="Gene3D" id="3.60.15.10">
    <property type="entry name" value="Ribonuclease Z/Hydroxyacylglutathione hydrolase-like"/>
    <property type="match status" value="1"/>
</dbReference>
<dbReference type="InterPro" id="IPR036866">
    <property type="entry name" value="RibonucZ/Hydroxyglut_hydro"/>
</dbReference>
<dbReference type="GeneID" id="63793130"/>
<feature type="compositionally biased region" description="Polar residues" evidence="1">
    <location>
        <begin position="395"/>
        <end position="404"/>
    </location>
</feature>
<dbReference type="PRINTS" id="PR00388">
    <property type="entry name" value="PDIESTERASE2"/>
</dbReference>
<organism evidence="2 3">
    <name type="scientific">Talaromyces amestolkiae</name>
    <dbReference type="NCBI Taxonomy" id="1196081"/>
    <lineage>
        <taxon>Eukaryota</taxon>
        <taxon>Fungi</taxon>
        <taxon>Dikarya</taxon>
        <taxon>Ascomycota</taxon>
        <taxon>Pezizomycotina</taxon>
        <taxon>Eurotiomycetes</taxon>
        <taxon>Eurotiomycetidae</taxon>
        <taxon>Eurotiales</taxon>
        <taxon>Trichocomaceae</taxon>
        <taxon>Talaromyces</taxon>
        <taxon>Talaromyces sect. Talaromyces</taxon>
    </lineage>
</organism>
<dbReference type="STRING" id="1196081.A0A364KWG2"/>
<feature type="compositionally biased region" description="Basic and acidic residues" evidence="1">
    <location>
        <begin position="358"/>
        <end position="369"/>
    </location>
</feature>
<dbReference type="RefSeq" id="XP_040732418.1">
    <property type="nucleotide sequence ID" value="XM_040876223.1"/>
</dbReference>
<protein>
    <recommendedName>
        <fullName evidence="4">3',5'-cyclic-nucleotide phosphodiesterase</fullName>
    </recommendedName>
</protein>
<dbReference type="GO" id="GO:0047555">
    <property type="term" value="F:3',5'-cyclic-GMP phosphodiesterase activity"/>
    <property type="evidence" value="ECO:0007669"/>
    <property type="project" value="TreeGrafter"/>
</dbReference>
<comment type="caution">
    <text evidence="2">The sequence shown here is derived from an EMBL/GenBank/DDBJ whole genome shotgun (WGS) entry which is preliminary data.</text>
</comment>
<evidence type="ECO:0000313" key="2">
    <source>
        <dbReference type="EMBL" id="RAO67902.1"/>
    </source>
</evidence>
<evidence type="ECO:0008006" key="4">
    <source>
        <dbReference type="Google" id="ProtNLM"/>
    </source>
</evidence>
<name>A0A364KWG2_TALAM</name>
<dbReference type="GO" id="GO:1902660">
    <property type="term" value="P:negative regulation of glucose mediated signaling pathway"/>
    <property type="evidence" value="ECO:0007669"/>
    <property type="project" value="TreeGrafter"/>
</dbReference>
<dbReference type="GO" id="GO:0004115">
    <property type="term" value="F:3',5'-cyclic-AMP phosphodiesterase activity"/>
    <property type="evidence" value="ECO:0007669"/>
    <property type="project" value="InterPro"/>
</dbReference>
<gene>
    <name evidence="2" type="ORF">BHQ10_003914</name>
</gene>
<feature type="compositionally biased region" description="Polar residues" evidence="1">
    <location>
        <begin position="486"/>
        <end position="498"/>
    </location>
</feature>
<keyword evidence="3" id="KW-1185">Reference proteome</keyword>
<dbReference type="OrthoDB" id="258495at2759"/>
<dbReference type="Proteomes" id="UP000249363">
    <property type="component" value="Unassembled WGS sequence"/>
</dbReference>
<accession>A0A364KWG2</accession>
<dbReference type="SUPFAM" id="SSF56281">
    <property type="entry name" value="Metallo-hydrolase/oxidoreductase"/>
    <property type="match status" value="1"/>
</dbReference>